<keyword evidence="2" id="KW-0378">Hydrolase</keyword>
<dbReference type="AlphaFoldDB" id="A0A6G1JD47"/>
<dbReference type="Proteomes" id="UP000799291">
    <property type="component" value="Unassembled WGS sequence"/>
</dbReference>
<name>A0A6G1JD47_9PLEO</name>
<accession>A0A6G1JD47</accession>
<evidence type="ECO:0000313" key="4">
    <source>
        <dbReference type="Proteomes" id="UP000799291"/>
    </source>
</evidence>
<dbReference type="EMBL" id="MU005574">
    <property type="protein sequence ID" value="KAF2688085.1"/>
    <property type="molecule type" value="Genomic_DNA"/>
</dbReference>
<dbReference type="PANTHER" id="PTHR23422:SF11">
    <property type="entry name" value="DIPEPTIDYL PEPTIDASE 3"/>
    <property type="match status" value="1"/>
</dbReference>
<evidence type="ECO:0000313" key="3">
    <source>
        <dbReference type="EMBL" id="KAF2688085.1"/>
    </source>
</evidence>
<dbReference type="OrthoDB" id="4694525at2759"/>
<dbReference type="GO" id="GO:0008239">
    <property type="term" value="F:dipeptidyl-peptidase activity"/>
    <property type="evidence" value="ECO:0007669"/>
    <property type="project" value="TreeGrafter"/>
</dbReference>
<keyword evidence="4" id="KW-1185">Reference proteome</keyword>
<keyword evidence="1" id="KW-0479">Metal-binding</keyword>
<evidence type="ECO:0000256" key="1">
    <source>
        <dbReference type="ARBA" id="ARBA00022723"/>
    </source>
</evidence>
<reference evidence="3" key="1">
    <citation type="journal article" date="2020" name="Stud. Mycol.">
        <title>101 Dothideomycetes genomes: a test case for predicting lifestyles and emergence of pathogens.</title>
        <authorList>
            <person name="Haridas S."/>
            <person name="Albert R."/>
            <person name="Binder M."/>
            <person name="Bloem J."/>
            <person name="Labutti K."/>
            <person name="Salamov A."/>
            <person name="Andreopoulos B."/>
            <person name="Baker S."/>
            <person name="Barry K."/>
            <person name="Bills G."/>
            <person name="Bluhm B."/>
            <person name="Cannon C."/>
            <person name="Castanera R."/>
            <person name="Culley D."/>
            <person name="Daum C."/>
            <person name="Ezra D."/>
            <person name="Gonzalez J."/>
            <person name="Henrissat B."/>
            <person name="Kuo A."/>
            <person name="Liang C."/>
            <person name="Lipzen A."/>
            <person name="Lutzoni F."/>
            <person name="Magnuson J."/>
            <person name="Mondo S."/>
            <person name="Nolan M."/>
            <person name="Ohm R."/>
            <person name="Pangilinan J."/>
            <person name="Park H.-J."/>
            <person name="Ramirez L."/>
            <person name="Alfaro M."/>
            <person name="Sun H."/>
            <person name="Tritt A."/>
            <person name="Yoshinaga Y."/>
            <person name="Zwiers L.-H."/>
            <person name="Turgeon B."/>
            <person name="Goodwin S."/>
            <person name="Spatafora J."/>
            <person name="Crous P."/>
            <person name="Grigoriev I."/>
        </authorList>
    </citation>
    <scope>NUCLEOTIDE SEQUENCE</scope>
    <source>
        <strain evidence="3">CBS 122367</strain>
    </source>
</reference>
<dbReference type="Gene3D" id="3.30.540.30">
    <property type="match status" value="2"/>
</dbReference>
<organism evidence="3 4">
    <name type="scientific">Lentithecium fluviatile CBS 122367</name>
    <dbReference type="NCBI Taxonomy" id="1168545"/>
    <lineage>
        <taxon>Eukaryota</taxon>
        <taxon>Fungi</taxon>
        <taxon>Dikarya</taxon>
        <taxon>Ascomycota</taxon>
        <taxon>Pezizomycotina</taxon>
        <taxon>Dothideomycetes</taxon>
        <taxon>Pleosporomycetidae</taxon>
        <taxon>Pleosporales</taxon>
        <taxon>Massarineae</taxon>
        <taxon>Lentitheciaceae</taxon>
        <taxon>Lentithecium</taxon>
    </lineage>
</organism>
<evidence type="ECO:0000256" key="2">
    <source>
        <dbReference type="ARBA" id="ARBA00022801"/>
    </source>
</evidence>
<protein>
    <submittedName>
        <fullName evidence="3">Peptidase M49, dipeptidyl-peptidase III</fullName>
    </submittedName>
</protein>
<dbReference type="GO" id="GO:0005737">
    <property type="term" value="C:cytoplasm"/>
    <property type="evidence" value="ECO:0007669"/>
    <property type="project" value="TreeGrafter"/>
</dbReference>
<dbReference type="Pfam" id="PF03571">
    <property type="entry name" value="Peptidase_M49"/>
    <property type="match status" value="1"/>
</dbReference>
<gene>
    <name evidence="3" type="ORF">K458DRAFT_475893</name>
</gene>
<dbReference type="PANTHER" id="PTHR23422">
    <property type="entry name" value="DIPEPTIDYL PEPTIDASE III-RELATED"/>
    <property type="match status" value="1"/>
</dbReference>
<dbReference type="InterPro" id="IPR039461">
    <property type="entry name" value="Peptidase_M49"/>
</dbReference>
<sequence>MRQVSSESPAIFDFIETLVEQSNVTSAELAAFLKYSAMLLCNLGNFYGEGDQKFVPDLTAEALRKIAAISPKTKASLEKIIDRLIAVPPFSLGYPGKNTQSFYYLGDELVSQDEVNRVSEVMNKRSIGPENTRIRKVVQGRKTILQLLQASAELGPASNQSDELAEGILLVRGDHSDELAQVCSALKKAREHAGNSKQTAFLTHFIECCRTGSLQAFQESQKAWVTDISARVENIIGFIEPYRDPAGIRSEWKAMIGIADPDETSRLKHFVDSSVNGGKGPFEKSLFEAPDFTSVHALAVCGSIVFEAANLPNYEYIRETYGFKNIVLANRLSVNNNPNLPCYWVDPSELEDFKASTHVVRFITTAIHELIRHGSGKLLSEIKPGTYDFDKQNPPTNPLSGEAVTSHYLPSQTWTSVFGKLAGTVEECRAILMSEYLMDNKELLGIFGYTNTGDITANNLLYCTYMNIGVDGLQALEHYNSKDQSWGQVHHQAHFSILKHLLQDGDGVIDIAHDTTNRTLTVHVDRSKILSHGKPTLAQYLCRLHIWRCTADVSSCRKFYEPMCAVDGVWKFVQPNTVIRGDNVDVKVYEASNEEIIRSWVERDI</sequence>
<dbReference type="GO" id="GO:0046872">
    <property type="term" value="F:metal ion binding"/>
    <property type="evidence" value="ECO:0007669"/>
    <property type="project" value="UniProtKB-KW"/>
</dbReference>
<proteinExistence type="predicted"/>